<dbReference type="InterPro" id="IPR037171">
    <property type="entry name" value="NagB/RpiA_transferase-like"/>
</dbReference>
<dbReference type="NCBIfam" id="NF001684">
    <property type="entry name" value="PRK00443.1-4"/>
    <property type="match status" value="1"/>
</dbReference>
<keyword evidence="6" id="KW-1185">Reference proteome</keyword>
<organism evidence="5 6">
    <name type="scientific">Ammonicoccus fulvus</name>
    <dbReference type="NCBI Taxonomy" id="3138240"/>
    <lineage>
        <taxon>Bacteria</taxon>
        <taxon>Bacillati</taxon>
        <taxon>Actinomycetota</taxon>
        <taxon>Actinomycetes</taxon>
        <taxon>Propionibacteriales</taxon>
        <taxon>Propionibacteriaceae</taxon>
        <taxon>Ammonicoccus</taxon>
    </lineage>
</organism>
<dbReference type="InterPro" id="IPR004547">
    <property type="entry name" value="Glucosamine6P_isomerase"/>
</dbReference>
<feature type="domain" description="Glucosamine/galactosamine-6-phosphate isomerase" evidence="4">
    <location>
        <begin position="9"/>
        <end position="231"/>
    </location>
</feature>
<evidence type="ECO:0000256" key="1">
    <source>
        <dbReference type="ARBA" id="ARBA00022801"/>
    </source>
</evidence>
<evidence type="ECO:0000256" key="3">
    <source>
        <dbReference type="NCBIfam" id="TIGR00502"/>
    </source>
</evidence>
<dbReference type="GO" id="GO:0004342">
    <property type="term" value="F:glucosamine-6-phosphate deaminase activity"/>
    <property type="evidence" value="ECO:0007669"/>
    <property type="project" value="UniProtKB-EC"/>
</dbReference>
<keyword evidence="2" id="KW-0119">Carbohydrate metabolism</keyword>
<dbReference type="NCBIfam" id="TIGR00502">
    <property type="entry name" value="nagB"/>
    <property type="match status" value="1"/>
</dbReference>
<proteinExistence type="predicted"/>
<keyword evidence="1 5" id="KW-0378">Hydrolase</keyword>
<dbReference type="CDD" id="cd01399">
    <property type="entry name" value="GlcN6P_deaminase"/>
    <property type="match status" value="1"/>
</dbReference>
<evidence type="ECO:0000259" key="4">
    <source>
        <dbReference type="Pfam" id="PF01182"/>
    </source>
</evidence>
<accession>A0ABZ3FQM6</accession>
<dbReference type="SUPFAM" id="SSF100950">
    <property type="entry name" value="NagB/RpiA/CoA transferase-like"/>
    <property type="match status" value="1"/>
</dbReference>
<dbReference type="EC" id="3.5.99.6" evidence="3"/>
<dbReference type="InterPro" id="IPR006148">
    <property type="entry name" value="Glc/Gal-6P_isomerase"/>
</dbReference>
<dbReference type="PANTHER" id="PTHR11280:SF5">
    <property type="entry name" value="GLUCOSAMINE-6-PHOSPHATE ISOMERASE"/>
    <property type="match status" value="1"/>
</dbReference>
<dbReference type="PROSITE" id="PS01161">
    <property type="entry name" value="GLC_GALNAC_ISOMERASE"/>
    <property type="match status" value="1"/>
</dbReference>
<dbReference type="EMBL" id="CP154795">
    <property type="protein sequence ID" value="XAN07060.1"/>
    <property type="molecule type" value="Genomic_DNA"/>
</dbReference>
<evidence type="ECO:0000313" key="5">
    <source>
        <dbReference type="EMBL" id="XAN07060.1"/>
    </source>
</evidence>
<dbReference type="InterPro" id="IPR018321">
    <property type="entry name" value="Glucosamine6P_isomerase_CS"/>
</dbReference>
<sequence length="266" mass="27951">MEVIICADATEAARLAAGKVARVCRDAGPEPVLGVATGSSPLKLYAELTRLVEAGVLDLSRASAFALDEYVGLPPGHPESYAEVIRRTVTEPLGLDQSRVHTPDGFATDIHAAASAYEAAIRAAGGIDIQILGIGANGHIGFNEPTSSLASRTRIKSLAPRTRADNARFFGSPDEVPLHCLTQGLGTIMDAHALLLIAQGEAKAAAIAAVVEGPLTALVPGSVLQAHQHATVIIDEAAASELRLADYYRWTYANKPAWQRFDGELA</sequence>
<gene>
    <name evidence="5" type="primary">nagB</name>
    <name evidence="5" type="ORF">AADG42_07035</name>
</gene>
<dbReference type="Pfam" id="PF01182">
    <property type="entry name" value="Glucosamine_iso"/>
    <property type="match status" value="1"/>
</dbReference>
<name>A0ABZ3FQM6_9ACTN</name>
<reference evidence="5 6" key="1">
    <citation type="submission" date="2024-04" db="EMBL/GenBank/DDBJ databases">
        <title>Isolation of an actinomycete strain from pig manure.</title>
        <authorList>
            <person name="Gong T."/>
            <person name="Yu Z."/>
            <person name="An M."/>
            <person name="Wei C."/>
            <person name="Yang W."/>
            <person name="Liu L."/>
        </authorList>
    </citation>
    <scope>NUCLEOTIDE SEQUENCE [LARGE SCALE GENOMIC DNA]</scope>
    <source>
        <strain evidence="5 6">ZF39</strain>
    </source>
</reference>
<dbReference type="RefSeq" id="WP_425308514.1">
    <property type="nucleotide sequence ID" value="NZ_CP154795.1"/>
</dbReference>
<evidence type="ECO:0000313" key="6">
    <source>
        <dbReference type="Proteomes" id="UP001442841"/>
    </source>
</evidence>
<dbReference type="PANTHER" id="PTHR11280">
    <property type="entry name" value="GLUCOSAMINE-6-PHOSPHATE ISOMERASE"/>
    <property type="match status" value="1"/>
</dbReference>
<dbReference type="Proteomes" id="UP001442841">
    <property type="component" value="Chromosome"/>
</dbReference>
<evidence type="ECO:0000256" key="2">
    <source>
        <dbReference type="ARBA" id="ARBA00023277"/>
    </source>
</evidence>
<dbReference type="Gene3D" id="3.40.50.1360">
    <property type="match status" value="1"/>
</dbReference>
<protein>
    <recommendedName>
        <fullName evidence="3">Glucosamine-6-phosphate deaminase</fullName>
        <ecNumber evidence="3">3.5.99.6</ecNumber>
    </recommendedName>
</protein>